<feature type="domain" description="Laminin N-terminal" evidence="13">
    <location>
        <begin position="48"/>
        <end position="292"/>
    </location>
</feature>
<feature type="domain" description="Laminin EGF-like" evidence="11">
    <location>
        <begin position="425"/>
        <end position="478"/>
    </location>
</feature>
<evidence type="ECO:0000256" key="10">
    <source>
        <dbReference type="SAM" id="MobiDB-lite"/>
    </source>
</evidence>
<dbReference type="SUPFAM" id="SSF57196">
    <property type="entry name" value="EGF/Laminin"/>
    <property type="match status" value="3"/>
</dbReference>
<evidence type="ECO:0000256" key="4">
    <source>
        <dbReference type="ARBA" id="ARBA00022729"/>
    </source>
</evidence>
<comment type="subcellular location">
    <subcellularLocation>
        <location evidence="1">Secreted</location>
        <location evidence="1">Extracellular space</location>
        <location evidence="1">Extracellular matrix</location>
    </subcellularLocation>
</comment>
<evidence type="ECO:0000259" key="12">
    <source>
        <dbReference type="PROSITE" id="PS50189"/>
    </source>
</evidence>
<dbReference type="CDD" id="cd00055">
    <property type="entry name" value="EGF_Lam"/>
    <property type="match status" value="3"/>
</dbReference>
<dbReference type="InterPro" id="IPR018933">
    <property type="entry name" value="Netrin_module_non-TIMP"/>
</dbReference>
<gene>
    <name evidence="14" type="primary">LOC110502411</name>
</gene>
<dbReference type="PANTHER" id="PTHR10574">
    <property type="entry name" value="NETRIN/LAMININ-RELATED"/>
    <property type="match status" value="1"/>
</dbReference>
<dbReference type="InterPro" id="IPR008211">
    <property type="entry name" value="Laminin_N"/>
</dbReference>
<evidence type="ECO:0000313" key="15">
    <source>
        <dbReference type="Proteomes" id="UP000694395"/>
    </source>
</evidence>
<keyword evidence="7" id="KW-0325">Glycoprotein</keyword>
<dbReference type="PRINTS" id="PR00011">
    <property type="entry name" value="EGFLAMININ"/>
</dbReference>
<dbReference type="FunFam" id="2.10.25.10:FF:000333">
    <property type="entry name" value="netrin-4 isoform X2"/>
    <property type="match status" value="1"/>
</dbReference>
<sequence>MYAYHAAPWSSPSSTNNGRDRTSQHQQTKQHGPSSSSGPVSETQNRCAGRACNPPMGNLALGRGLLTQSVCGVNSTEPYCSYQQMFSSTPSFHRDTSCPGAPKCSKCNAALPHQAHLASAMTDSSFRYPDTWWQSAEGVETETLQLNLETEFYLTHLILVFRSPRPAAMLLERSQDHGRTWKTLRYFARDCEDTFGLAEEARVKEKGESGAACTSKYSGAFPCTRGEVIYRALSPWYSLDPYGPAAQTQLMVTNLRVRLLQRQPCPCQAKDPDIQALPTNHYAIYDFIVKGSCLCNGHAEHCVPANGYRPARQRINHVVHGKCVCKHNTAGDHCEHCVPLYNDQPWQAANGIIGAPRECKKCKCNSHADSCHFDRGVWLASGRRSGTVCDVCHHNTEGRHCQSCRRGFYRHPSRPSSAADSCTPCACHPVGSRPAISGGQDLCNPSNGACTCRSGVGGPLCDRCIVGFWGFHGYGCRPCDCTGGDCDPYTGDCLSGSDLDVYYTGGDSHIHRGPSSSELATLFRVEELFSALHHSEKCQCKVVPIGSPKLFCANEYDYVLMVRIMAARDQGSHAEVEVKVKKVLYHGSQVNIKKGHITLYPESWTTRGCTCPLLNPGSEYLVGGHEDRRTGRLLVNTKSLVKPWRPSLGRKLLHLLNKHCSSSSSSSRKTATERLQNANVFSLQKKN</sequence>
<dbReference type="Gene3D" id="2.40.50.120">
    <property type="match status" value="1"/>
</dbReference>
<protein>
    <submittedName>
        <fullName evidence="14">Netrin 4</fullName>
    </submittedName>
</protein>
<dbReference type="InterPro" id="IPR050440">
    <property type="entry name" value="Laminin/Netrin_ECM"/>
</dbReference>
<evidence type="ECO:0000256" key="3">
    <source>
        <dbReference type="ARBA" id="ARBA00022530"/>
    </source>
</evidence>
<dbReference type="Proteomes" id="UP000694395">
    <property type="component" value="Chromosome 2"/>
</dbReference>
<feature type="domain" description="NTR" evidence="12">
    <location>
        <begin position="538"/>
        <end position="660"/>
    </location>
</feature>
<reference evidence="14" key="1">
    <citation type="submission" date="2020-07" db="EMBL/GenBank/DDBJ databases">
        <title>A long reads based de novo assembly of the rainbow trout Arlee double haploid line genome.</title>
        <authorList>
            <person name="Gao G."/>
            <person name="Palti Y."/>
        </authorList>
    </citation>
    <scope>NUCLEOTIDE SEQUENCE [LARGE SCALE GENOMIC DNA]</scope>
</reference>
<dbReference type="Gene3D" id="2.170.300.10">
    <property type="entry name" value="Tie2 ligand-binding domain superfamily"/>
    <property type="match status" value="1"/>
</dbReference>
<dbReference type="SMART" id="SM00180">
    <property type="entry name" value="EGF_Lam"/>
    <property type="match status" value="3"/>
</dbReference>
<dbReference type="Pfam" id="PF01759">
    <property type="entry name" value="NTR"/>
    <property type="match status" value="1"/>
</dbReference>
<keyword evidence="15" id="KW-1185">Reference proteome</keyword>
<dbReference type="GO" id="GO:0009888">
    <property type="term" value="P:tissue development"/>
    <property type="evidence" value="ECO:0007669"/>
    <property type="project" value="TreeGrafter"/>
</dbReference>
<dbReference type="Gene3D" id="2.10.25.10">
    <property type="entry name" value="Laminin"/>
    <property type="match status" value="1"/>
</dbReference>
<dbReference type="PROSITE" id="PS01248">
    <property type="entry name" value="EGF_LAM_1"/>
    <property type="match status" value="1"/>
</dbReference>
<keyword evidence="6 9" id="KW-1015">Disulfide bond</keyword>
<evidence type="ECO:0000256" key="5">
    <source>
        <dbReference type="ARBA" id="ARBA00022737"/>
    </source>
</evidence>
<dbReference type="PROSITE" id="PS50189">
    <property type="entry name" value="NTR"/>
    <property type="match status" value="1"/>
</dbReference>
<name>A0A8C7QLX1_ONCMY</name>
<feature type="disulfide bond" evidence="9">
    <location>
        <begin position="452"/>
        <end position="461"/>
    </location>
</feature>
<evidence type="ECO:0000256" key="1">
    <source>
        <dbReference type="ARBA" id="ARBA00004498"/>
    </source>
</evidence>
<feature type="compositionally biased region" description="Polar residues" evidence="10">
    <location>
        <begin position="24"/>
        <end position="46"/>
    </location>
</feature>
<dbReference type="Ensembl" id="ENSOMYT00000041530.2">
    <property type="protein sequence ID" value="ENSOMYP00000038023.2"/>
    <property type="gene ID" value="ENSOMYG00000017610.2"/>
</dbReference>
<accession>A0A8C7QLX1</accession>
<dbReference type="PROSITE" id="PS51117">
    <property type="entry name" value="LAMININ_NTER"/>
    <property type="match status" value="1"/>
</dbReference>
<dbReference type="PANTHER" id="PTHR10574:SF419">
    <property type="entry name" value="LAMININ SUBUNIT ALPHA-3-RELATED"/>
    <property type="match status" value="1"/>
</dbReference>
<evidence type="ECO:0000259" key="13">
    <source>
        <dbReference type="PROSITE" id="PS51117"/>
    </source>
</evidence>
<keyword evidence="3" id="KW-0272">Extracellular matrix</keyword>
<dbReference type="FunFam" id="2.60.120.260:FF:000048">
    <property type="entry name" value="netrin-4 isoform X1"/>
    <property type="match status" value="1"/>
</dbReference>
<dbReference type="GO" id="GO:0070831">
    <property type="term" value="P:basement membrane assembly"/>
    <property type="evidence" value="ECO:0007669"/>
    <property type="project" value="TreeGrafter"/>
</dbReference>
<feature type="disulfide bond" evidence="9">
    <location>
        <begin position="392"/>
        <end position="401"/>
    </location>
</feature>
<proteinExistence type="predicted"/>
<keyword evidence="5" id="KW-0677">Repeat</keyword>
<dbReference type="Pfam" id="PF00053">
    <property type="entry name" value="EGF_laminin"/>
    <property type="match status" value="2"/>
</dbReference>
<evidence type="ECO:0000313" key="14">
    <source>
        <dbReference type="Ensembl" id="ENSOMYP00000038023.2"/>
    </source>
</evidence>
<dbReference type="InterPro" id="IPR008993">
    <property type="entry name" value="TIMP-like_OB-fold"/>
</dbReference>
<dbReference type="GO" id="GO:0007411">
    <property type="term" value="P:axon guidance"/>
    <property type="evidence" value="ECO:0007669"/>
    <property type="project" value="TreeGrafter"/>
</dbReference>
<keyword evidence="2" id="KW-0964">Secreted</keyword>
<evidence type="ECO:0000256" key="7">
    <source>
        <dbReference type="ARBA" id="ARBA00023180"/>
    </source>
</evidence>
<dbReference type="Pfam" id="PF00055">
    <property type="entry name" value="Laminin_N"/>
    <property type="match status" value="1"/>
</dbReference>
<dbReference type="PROSITE" id="PS50027">
    <property type="entry name" value="EGF_LAM_2"/>
    <property type="match status" value="2"/>
</dbReference>
<evidence type="ECO:0000256" key="9">
    <source>
        <dbReference type="PROSITE-ProRule" id="PRU00460"/>
    </source>
</evidence>
<dbReference type="GO" id="GO:0043256">
    <property type="term" value="C:laminin complex"/>
    <property type="evidence" value="ECO:0007669"/>
    <property type="project" value="TreeGrafter"/>
</dbReference>
<dbReference type="SMART" id="SM00643">
    <property type="entry name" value="C345C"/>
    <property type="match status" value="1"/>
</dbReference>
<dbReference type="SUPFAM" id="SSF50242">
    <property type="entry name" value="TIMP-like"/>
    <property type="match status" value="1"/>
</dbReference>
<dbReference type="GO" id="GO:0034446">
    <property type="term" value="P:substrate adhesion-dependent cell spreading"/>
    <property type="evidence" value="ECO:0007669"/>
    <property type="project" value="TreeGrafter"/>
</dbReference>
<dbReference type="AlphaFoldDB" id="A0A8C7QLX1"/>
<keyword evidence="4" id="KW-0732">Signal</keyword>
<keyword evidence="8 9" id="KW-0424">Laminin EGF-like domain</keyword>
<dbReference type="InterPro" id="IPR002049">
    <property type="entry name" value="LE_dom"/>
</dbReference>
<dbReference type="GO" id="GO:0016477">
    <property type="term" value="P:cell migration"/>
    <property type="evidence" value="ECO:0007669"/>
    <property type="project" value="TreeGrafter"/>
</dbReference>
<dbReference type="InterPro" id="IPR056863">
    <property type="entry name" value="LMN_ATRN_NET-like_EGF"/>
</dbReference>
<organism evidence="14 15">
    <name type="scientific">Oncorhynchus mykiss</name>
    <name type="common">Rainbow trout</name>
    <name type="synonym">Salmo gairdneri</name>
    <dbReference type="NCBI Taxonomy" id="8022"/>
    <lineage>
        <taxon>Eukaryota</taxon>
        <taxon>Metazoa</taxon>
        <taxon>Chordata</taxon>
        <taxon>Craniata</taxon>
        <taxon>Vertebrata</taxon>
        <taxon>Euteleostomi</taxon>
        <taxon>Actinopterygii</taxon>
        <taxon>Neopterygii</taxon>
        <taxon>Teleostei</taxon>
        <taxon>Protacanthopterygii</taxon>
        <taxon>Salmoniformes</taxon>
        <taxon>Salmonidae</taxon>
        <taxon>Salmoninae</taxon>
        <taxon>Oncorhynchus</taxon>
    </lineage>
</organism>
<reference evidence="14" key="2">
    <citation type="submission" date="2025-08" db="UniProtKB">
        <authorList>
            <consortium name="Ensembl"/>
        </authorList>
    </citation>
    <scope>IDENTIFICATION</scope>
</reference>
<feature type="domain" description="Laminin EGF-like" evidence="11">
    <location>
        <begin position="362"/>
        <end position="424"/>
    </location>
</feature>
<evidence type="ECO:0000259" key="11">
    <source>
        <dbReference type="PROSITE" id="PS50027"/>
    </source>
</evidence>
<dbReference type="GO" id="GO:0009887">
    <property type="term" value="P:animal organ morphogenesis"/>
    <property type="evidence" value="ECO:0007669"/>
    <property type="project" value="TreeGrafter"/>
</dbReference>
<evidence type="ECO:0000256" key="8">
    <source>
        <dbReference type="ARBA" id="ARBA00023292"/>
    </source>
</evidence>
<dbReference type="InterPro" id="IPR001134">
    <property type="entry name" value="Netrin_domain"/>
</dbReference>
<comment type="caution">
    <text evidence="9">Lacks conserved residue(s) required for the propagation of feature annotation.</text>
</comment>
<dbReference type="FunFam" id="2.170.300.10:FF:000001">
    <property type="entry name" value="Laminin subunit beta-1"/>
    <property type="match status" value="1"/>
</dbReference>
<evidence type="ECO:0000256" key="6">
    <source>
        <dbReference type="ARBA" id="ARBA00023157"/>
    </source>
</evidence>
<dbReference type="SMART" id="SM00136">
    <property type="entry name" value="LamNT"/>
    <property type="match status" value="1"/>
</dbReference>
<reference evidence="14" key="3">
    <citation type="submission" date="2025-09" db="UniProtKB">
        <authorList>
            <consortium name="Ensembl"/>
        </authorList>
    </citation>
    <scope>IDENTIFICATION</scope>
</reference>
<evidence type="ECO:0000256" key="2">
    <source>
        <dbReference type="ARBA" id="ARBA00022525"/>
    </source>
</evidence>
<dbReference type="Gene3D" id="2.60.120.260">
    <property type="entry name" value="Galactose-binding domain-like"/>
    <property type="match status" value="1"/>
</dbReference>
<dbReference type="Pfam" id="PF24973">
    <property type="entry name" value="EGF_LMN_ATRN"/>
    <property type="match status" value="1"/>
</dbReference>
<dbReference type="GeneTree" id="ENSGT00940000156615"/>
<feature type="region of interest" description="Disordered" evidence="10">
    <location>
        <begin position="1"/>
        <end position="49"/>
    </location>
</feature>